<organism evidence="2 3">
    <name type="scientific">Leucocoprinus birnbaumii</name>
    <dbReference type="NCBI Taxonomy" id="56174"/>
    <lineage>
        <taxon>Eukaryota</taxon>
        <taxon>Fungi</taxon>
        <taxon>Dikarya</taxon>
        <taxon>Basidiomycota</taxon>
        <taxon>Agaricomycotina</taxon>
        <taxon>Agaricomycetes</taxon>
        <taxon>Agaricomycetidae</taxon>
        <taxon>Agaricales</taxon>
        <taxon>Agaricineae</taxon>
        <taxon>Agaricaceae</taxon>
        <taxon>Leucocoprinus</taxon>
    </lineage>
</organism>
<dbReference type="EMBL" id="JANIEX010000154">
    <property type="protein sequence ID" value="KAJ3572155.1"/>
    <property type="molecule type" value="Genomic_DNA"/>
</dbReference>
<protein>
    <recommendedName>
        <fullName evidence="1">CHAT domain-containing protein</fullName>
    </recommendedName>
</protein>
<dbReference type="Gene3D" id="1.25.40.10">
    <property type="entry name" value="Tetratricopeptide repeat domain"/>
    <property type="match status" value="1"/>
</dbReference>
<evidence type="ECO:0000313" key="2">
    <source>
        <dbReference type="EMBL" id="KAJ3572155.1"/>
    </source>
</evidence>
<dbReference type="Proteomes" id="UP001213000">
    <property type="component" value="Unassembled WGS sequence"/>
</dbReference>
<evidence type="ECO:0000259" key="1">
    <source>
        <dbReference type="Pfam" id="PF12770"/>
    </source>
</evidence>
<dbReference type="InterPro" id="IPR024983">
    <property type="entry name" value="CHAT_dom"/>
</dbReference>
<keyword evidence="3" id="KW-1185">Reference proteome</keyword>
<proteinExistence type="predicted"/>
<evidence type="ECO:0000313" key="3">
    <source>
        <dbReference type="Proteomes" id="UP001213000"/>
    </source>
</evidence>
<name>A0AAD5VZG3_9AGAR</name>
<dbReference type="InterPro" id="IPR011990">
    <property type="entry name" value="TPR-like_helical_dom_sf"/>
</dbReference>
<sequence>MDDKAELEQLARDMARFKANLFMDPSVDLTEPGSLILAHRQSIKGYQDLNSSLEQGSEYGSLALTLAVVLVSRFVTCQKESDDLTEAKELEDTILRYNHNIHSENHDDHYHWQHYVSLIARGDLIIEFQILEARLARLQTHQAQPLDLSHQTEAFALLHTRSPITTSESNATGSSLLSNAENSLVGSTDTDFSIPFPSFAQLGSSQLRSTSLPSTSNSETSSMDSWLTVLLNANQETEICDYAFCCQVLAHCYFSRYQLEKAVSDLEDAVEYSMTAYHLFANDPHFNPIAIPMTQAILLEYLNVYDAQSPHISRIDLCETLRVLAGLFSQHTGPPPHAWSDSSYQTETPMVPHANLPIAALEPDTPVLSPLSNATNSSVAAVDTGHSLNPIPARPGCSHLSFSFPSTILRSKTCTMESCMTALLNANDATEIRDYAIYCKILAQMYFARYCRTKDTSALEEAAEYSVTAYQLVTGIADVSRNLILPTTVTVLFKYVDVSIAQLPCLPSINVTEIMETVGAIRDHFSESTTPHTDSPIPYIPESNAPLLSPLSDATSSWVPVTDANHDLLPAQDRLSSSPLSFTSPPPIPNGGTSMMISCKTALLNANDETEIRDYAIWCQVLAQFYFSRYRRAKYASDLEEAAVYSVTAYQLVADIADVTLGTLITIETAAILLQYVGAYHTKSEFHSLPNIAALETFEALMGHFSDPPPYVWRFYLGEFFSRLHCRTKTLLHADTAITQYEKAFESKPPTSGPMEWLQKAHHNLGVLLFNRYLLSSDSGDLDAAINNLSLAEAQISCPCITGLLGMAFLHRHRRVPHGLAMAYEDIQRAILCYMRGTQFVGPEHARLSIRSRHHLGLVLIESYRKYGDKTDLSRGIQHLEELLHYRNWEESAPDFNPRDAWLLLASAYKLRSTERDEELRLQCIRAVSEEDRRRPRDSLEVEIATDYMPNSQDEWRRRAEVSFQIPWIQFMMARSWGTMALGKEDAECLEAFKLMASLLLEVIVIGNKVEDKYERLWDVGLFGGPAAVAAIKFATANLAVEWLELSMSVTLRQIYQLRLNADDLAIKHPDLFKTLKRLSEELRQLSGEPIRATGGLSALVGQTNGHRLRSVYQAHIEEIRGKPGMENFLRPLPFRRLVEAARYGPVILLSCDHITKRTHAFIILDPSVEEPITLPLPRASLQDMLMLSAVLSQVLNSLGIRHRSPEDDMVKQLQRAGRVSSERKIEFEVLLNEMWTRIVKPVFDKLEEKGILSGRVWWCPSMPFTEFPLHAAPPVDCPYISSYTYGIEVLLNARARSRDTTSEQSLRQQFSLVGIGKYPGRPYLALPSVTREIQTLTDLVEGHSRITLHKIENDEASVGAVLSALKSSQFVHLACHGARDLQQSLDSSLVLTDGNLQLRRILAEDLKSAEFAFLSACQTAIGESKISNESLHLAGGFIAAGFKGVIGTLWSIADEDAPGVVKDVYEAMEIEGGLDITLAAGGLDRAVKRMRKSGVPAHRWAPFIHVGV</sequence>
<feature type="domain" description="CHAT" evidence="1">
    <location>
        <begin position="1231"/>
        <end position="1508"/>
    </location>
</feature>
<accession>A0AAD5VZG3</accession>
<dbReference type="Pfam" id="PF12770">
    <property type="entry name" value="CHAT"/>
    <property type="match status" value="1"/>
</dbReference>
<gene>
    <name evidence="2" type="ORF">NP233_g3281</name>
</gene>
<comment type="caution">
    <text evidence="2">The sequence shown here is derived from an EMBL/GenBank/DDBJ whole genome shotgun (WGS) entry which is preliminary data.</text>
</comment>
<reference evidence="2" key="1">
    <citation type="submission" date="2022-07" db="EMBL/GenBank/DDBJ databases">
        <title>Genome Sequence of Leucocoprinus birnbaumii.</title>
        <authorList>
            <person name="Buettner E."/>
        </authorList>
    </citation>
    <scope>NUCLEOTIDE SEQUENCE</scope>
    <source>
        <strain evidence="2">VT141</strain>
    </source>
</reference>